<keyword evidence="3" id="KW-0862">Zinc</keyword>
<proteinExistence type="inferred from homology"/>
<gene>
    <name evidence="8" type="ordered locus">Kfla_7026</name>
</gene>
<dbReference type="EMBL" id="CP001736">
    <property type="protein sequence ID" value="ADB36014.1"/>
    <property type="molecule type" value="Genomic_DNA"/>
</dbReference>
<feature type="region of interest" description="Disordered" evidence="5">
    <location>
        <begin position="239"/>
        <end position="304"/>
    </location>
</feature>
<dbReference type="SMART" id="SM00829">
    <property type="entry name" value="PKS_ER"/>
    <property type="match status" value="1"/>
</dbReference>
<evidence type="ECO:0000256" key="6">
    <source>
        <dbReference type="SAM" id="Phobius"/>
    </source>
</evidence>
<name>D2Q3Z2_KRIFD</name>
<keyword evidence="6" id="KW-0472">Membrane</keyword>
<dbReference type="GO" id="GO:0005829">
    <property type="term" value="C:cytosol"/>
    <property type="evidence" value="ECO:0007669"/>
    <property type="project" value="TreeGrafter"/>
</dbReference>
<dbReference type="InterPro" id="IPR013154">
    <property type="entry name" value="ADH-like_N"/>
</dbReference>
<dbReference type="InterPro" id="IPR013149">
    <property type="entry name" value="ADH-like_C"/>
</dbReference>
<dbReference type="HOGENOM" id="CLU_026673_14_1_11"/>
<dbReference type="InterPro" id="IPR020843">
    <property type="entry name" value="ER"/>
</dbReference>
<feature type="domain" description="Enoyl reductase (ER)" evidence="7">
    <location>
        <begin position="18"/>
        <end position="437"/>
    </location>
</feature>
<feature type="transmembrane region" description="Helical" evidence="6">
    <location>
        <begin position="164"/>
        <end position="183"/>
    </location>
</feature>
<dbReference type="Pfam" id="PF00107">
    <property type="entry name" value="ADH_zinc_N"/>
    <property type="match status" value="2"/>
</dbReference>
<dbReference type="GO" id="GO:0008270">
    <property type="term" value="F:zinc ion binding"/>
    <property type="evidence" value="ECO:0007669"/>
    <property type="project" value="TreeGrafter"/>
</dbReference>
<reference evidence="8 9" key="2">
    <citation type="journal article" date="2010" name="Stand. Genomic Sci.">
        <title>Complete genome sequence of Kribbella flavida type strain (IFO 14399).</title>
        <authorList>
            <person name="Pukall R."/>
            <person name="Lapidus A."/>
            <person name="Glavina Del Rio T."/>
            <person name="Copeland A."/>
            <person name="Tice H."/>
            <person name="Cheng J.-F."/>
            <person name="Lucas S."/>
            <person name="Chen F."/>
            <person name="Nolan M."/>
            <person name="LaButti K."/>
            <person name="Pati A."/>
            <person name="Ivanova N."/>
            <person name="Mavrommatis K."/>
            <person name="Mikhailova N."/>
            <person name="Pitluck S."/>
            <person name="Bruce D."/>
            <person name="Goodwin L."/>
            <person name="Land M."/>
            <person name="Hauser L."/>
            <person name="Chang Y.-J."/>
            <person name="Jeffries C.D."/>
            <person name="Chen A."/>
            <person name="Palaniappan K."/>
            <person name="Chain P."/>
            <person name="Rohde M."/>
            <person name="Goeker M."/>
            <person name="Bristow J."/>
            <person name="Eisen J.A."/>
            <person name="Markowitz V."/>
            <person name="Hugenholtz P."/>
            <person name="Kyrpides N.C."/>
            <person name="Klenk H.-P."/>
            <person name="Brettin T."/>
        </authorList>
    </citation>
    <scope>NUCLEOTIDE SEQUENCE [LARGE SCALE GENOMIC DNA]</scope>
    <source>
        <strain evidence="9">DSM 17836 / JCM 10339 / NBRC 14399</strain>
    </source>
</reference>
<dbReference type="InterPro" id="IPR011032">
    <property type="entry name" value="GroES-like_sf"/>
</dbReference>
<dbReference type="OrthoDB" id="334894at2"/>
<dbReference type="InterPro" id="IPR036291">
    <property type="entry name" value="NAD(P)-bd_dom_sf"/>
</dbReference>
<dbReference type="STRING" id="479435.Kfla_7026"/>
<comment type="similarity">
    <text evidence="1">Belongs to the zinc-containing alcohol dehydrogenase family.</text>
</comment>
<keyword evidence="6" id="KW-1133">Transmembrane helix</keyword>
<evidence type="ECO:0000313" key="8">
    <source>
        <dbReference type="EMBL" id="ADB36014.1"/>
    </source>
</evidence>
<dbReference type="SUPFAM" id="SSF51735">
    <property type="entry name" value="NAD(P)-binding Rossmann-fold domains"/>
    <property type="match status" value="1"/>
</dbReference>
<sequence>MIIRGAVLREMGLPQPYAESRPLRTEQVELAPPGPGELLVRVRAAGLCHSDLSVIDGSRPRVMPMLLGHEATGEVVRSEAPGFAPGDTVGFAFVPACGGCGPCAEGRAALCEPGAAANTAGTLLGGAQRLDGVHHHLGVSGFADHAVVSARSAVKIDPSLPPEIAALFGCAVMTGVGAVVNTARIQPGQSAVVFGLGGVGLAALLGAVLAGAHPIVAVDVVPEKLALATSLGATTAIDARPTESSAAPTAAPSEVSPNAAIPSGAGPSSGALNAAIPSGAGPSDDARTVTSQSEPASSAAAPRTAAPTAAAFDVVEAVREATAGGADYAFETVGSAAVLGQAYAATRRGGTTVTVGLPHPYQLLSIPAVSLVAEERTLKGSYLGSAVPSRDIPRYIALYRAGRLPVDRLLTSTVSLDGLNEAFDELAAGTSIRQVLVF</sequence>
<dbReference type="GO" id="GO:0051903">
    <property type="term" value="F:S-(hydroxymethyl)glutathione dehydrogenase [NAD(P)+] activity"/>
    <property type="evidence" value="ECO:0007669"/>
    <property type="project" value="TreeGrafter"/>
</dbReference>
<dbReference type="PANTHER" id="PTHR43880:SF12">
    <property type="entry name" value="ALCOHOL DEHYDROGENASE CLASS-3"/>
    <property type="match status" value="1"/>
</dbReference>
<dbReference type="Pfam" id="PF08240">
    <property type="entry name" value="ADH_N"/>
    <property type="match status" value="1"/>
</dbReference>
<reference evidence="9" key="1">
    <citation type="submission" date="2009-09" db="EMBL/GenBank/DDBJ databases">
        <title>The complete genome of Kribbella flavida DSM 17836.</title>
        <authorList>
            <consortium name="US DOE Joint Genome Institute (JGI-PGF)"/>
            <person name="Lucas S."/>
            <person name="Copeland A."/>
            <person name="Lapidus A."/>
            <person name="Glavina del Rio T."/>
            <person name="Dalin E."/>
            <person name="Tice H."/>
            <person name="Bruce D."/>
            <person name="Goodwin L."/>
            <person name="Pitluck S."/>
            <person name="Kyrpides N."/>
            <person name="Mavromatis K."/>
            <person name="Ivanova N."/>
            <person name="Saunders E."/>
            <person name="Brettin T."/>
            <person name="Detter J.C."/>
            <person name="Han C."/>
            <person name="Larimer F."/>
            <person name="Land M."/>
            <person name="Hauser L."/>
            <person name="Markowitz V."/>
            <person name="Cheng J.-F."/>
            <person name="Hugenholtz P."/>
            <person name="Woyke T."/>
            <person name="Wu D."/>
            <person name="Pukall R."/>
            <person name="Klenk H.-P."/>
            <person name="Eisen J.A."/>
        </authorList>
    </citation>
    <scope>NUCLEOTIDE SEQUENCE [LARGE SCALE GENOMIC DNA]</scope>
    <source>
        <strain evidence="9">DSM 17836 / JCM 10339 / NBRC 14399</strain>
    </source>
</reference>
<dbReference type="PANTHER" id="PTHR43880">
    <property type="entry name" value="ALCOHOL DEHYDROGENASE"/>
    <property type="match status" value="1"/>
</dbReference>
<keyword evidence="2" id="KW-0479">Metal-binding</keyword>
<protein>
    <submittedName>
        <fullName evidence="8">Alcohol dehydrogenase zinc-binding domain protein</fullName>
    </submittedName>
</protein>
<evidence type="ECO:0000256" key="2">
    <source>
        <dbReference type="ARBA" id="ARBA00022723"/>
    </source>
</evidence>
<evidence type="ECO:0000256" key="4">
    <source>
        <dbReference type="ARBA" id="ARBA00023027"/>
    </source>
</evidence>
<dbReference type="KEGG" id="kfl:Kfla_7026"/>
<dbReference type="RefSeq" id="WP_012924566.1">
    <property type="nucleotide sequence ID" value="NC_013729.1"/>
</dbReference>
<organism evidence="8 9">
    <name type="scientific">Kribbella flavida (strain DSM 17836 / JCM 10339 / NBRC 14399)</name>
    <dbReference type="NCBI Taxonomy" id="479435"/>
    <lineage>
        <taxon>Bacteria</taxon>
        <taxon>Bacillati</taxon>
        <taxon>Actinomycetota</taxon>
        <taxon>Actinomycetes</taxon>
        <taxon>Propionibacteriales</taxon>
        <taxon>Kribbellaceae</taxon>
        <taxon>Kribbella</taxon>
    </lineage>
</organism>
<evidence type="ECO:0000256" key="1">
    <source>
        <dbReference type="ARBA" id="ARBA00008072"/>
    </source>
</evidence>
<dbReference type="Gene3D" id="3.90.180.10">
    <property type="entry name" value="Medium-chain alcohol dehydrogenases, catalytic domain"/>
    <property type="match status" value="1"/>
</dbReference>
<dbReference type="Gene3D" id="3.40.50.720">
    <property type="entry name" value="NAD(P)-binding Rossmann-like Domain"/>
    <property type="match status" value="2"/>
</dbReference>
<feature type="compositionally biased region" description="Low complexity" evidence="5">
    <location>
        <begin position="290"/>
        <end position="304"/>
    </location>
</feature>
<dbReference type="SUPFAM" id="SSF50129">
    <property type="entry name" value="GroES-like"/>
    <property type="match status" value="2"/>
</dbReference>
<dbReference type="GO" id="GO:0046294">
    <property type="term" value="P:formaldehyde catabolic process"/>
    <property type="evidence" value="ECO:0007669"/>
    <property type="project" value="TreeGrafter"/>
</dbReference>
<feature type="transmembrane region" description="Helical" evidence="6">
    <location>
        <begin position="190"/>
        <end position="212"/>
    </location>
</feature>
<evidence type="ECO:0000256" key="3">
    <source>
        <dbReference type="ARBA" id="ARBA00022833"/>
    </source>
</evidence>
<evidence type="ECO:0000313" key="9">
    <source>
        <dbReference type="Proteomes" id="UP000007967"/>
    </source>
</evidence>
<evidence type="ECO:0000259" key="7">
    <source>
        <dbReference type="SMART" id="SM00829"/>
    </source>
</evidence>
<accession>D2Q3Z2</accession>
<dbReference type="Proteomes" id="UP000007967">
    <property type="component" value="Chromosome"/>
</dbReference>
<dbReference type="AlphaFoldDB" id="D2Q3Z2"/>
<keyword evidence="9" id="KW-1185">Reference proteome</keyword>
<keyword evidence="4" id="KW-0520">NAD</keyword>
<feature type="compositionally biased region" description="Low complexity" evidence="5">
    <location>
        <begin position="239"/>
        <end position="257"/>
    </location>
</feature>
<dbReference type="eggNOG" id="COG1062">
    <property type="taxonomic scope" value="Bacteria"/>
</dbReference>
<keyword evidence="6" id="KW-0812">Transmembrane</keyword>
<evidence type="ECO:0000256" key="5">
    <source>
        <dbReference type="SAM" id="MobiDB-lite"/>
    </source>
</evidence>